<feature type="transmembrane region" description="Helical" evidence="1">
    <location>
        <begin position="223"/>
        <end position="246"/>
    </location>
</feature>
<dbReference type="PANTHER" id="PTHR37305">
    <property type="entry name" value="INTEGRAL MEMBRANE PROTEIN-RELATED"/>
    <property type="match status" value="1"/>
</dbReference>
<proteinExistence type="predicted"/>
<feature type="transmembrane region" description="Helical" evidence="1">
    <location>
        <begin position="105"/>
        <end position="134"/>
    </location>
</feature>
<sequence length="252" mass="28700">MRYFVSLVQNEWMKVNSKRQVPYYYAFITVISLLLAVVMRFFIFKDQPYSFISFTSDVHFVSSALTSIFIMVVSAQIITDEYKDGTIKQILIRPASRTMVLMSKLVNIFLILLVVYMVTLFIGLTLGAIFFNIIPADVKLMQIVSDMALSLPNVLFYALVAFTTAVLTHSLGLSITIPIILKWVLGSSIVFLSSKSWYKFLIFPNLDWKPYFTGDTLPFKGASFGYSITIYAIYMIVLLGISIVVFKKRDVQ</sequence>
<evidence type="ECO:0000313" key="3">
    <source>
        <dbReference type="Proteomes" id="UP001199916"/>
    </source>
</evidence>
<keyword evidence="1" id="KW-0472">Membrane</keyword>
<reference evidence="2 3" key="1">
    <citation type="submission" date="2021-11" db="EMBL/GenBank/DDBJ databases">
        <title>Draft genome sequence of Paenibacillus profundus YoMME, a new Gram-positive bacteria with exoelectrogenic properties.</title>
        <authorList>
            <person name="Hubenova Y."/>
            <person name="Hubenova E."/>
            <person name="Manasiev Y."/>
            <person name="Peykov S."/>
            <person name="Mitov M."/>
        </authorList>
    </citation>
    <scope>NUCLEOTIDE SEQUENCE [LARGE SCALE GENOMIC DNA]</scope>
    <source>
        <strain evidence="2 3">YoMME</strain>
    </source>
</reference>
<keyword evidence="1" id="KW-0812">Transmembrane</keyword>
<accession>A0ABS8YG69</accession>
<dbReference type="PANTHER" id="PTHR37305:SF1">
    <property type="entry name" value="MEMBRANE PROTEIN"/>
    <property type="match status" value="1"/>
</dbReference>
<keyword evidence="3" id="KW-1185">Reference proteome</keyword>
<dbReference type="RefSeq" id="WP_233697591.1">
    <property type="nucleotide sequence ID" value="NZ_JAJNBZ010000014.1"/>
</dbReference>
<evidence type="ECO:0000256" key="1">
    <source>
        <dbReference type="SAM" id="Phobius"/>
    </source>
</evidence>
<dbReference type="Pfam" id="PF12730">
    <property type="entry name" value="ABC2_membrane_4"/>
    <property type="match status" value="1"/>
</dbReference>
<name>A0ABS8YG69_9BACL</name>
<evidence type="ECO:0000313" key="2">
    <source>
        <dbReference type="EMBL" id="MCE5170990.1"/>
    </source>
</evidence>
<feature type="transmembrane region" description="Helical" evidence="1">
    <location>
        <begin position="21"/>
        <end position="43"/>
    </location>
</feature>
<keyword evidence="1" id="KW-1133">Transmembrane helix</keyword>
<gene>
    <name evidence="2" type="ORF">LQV63_16945</name>
</gene>
<dbReference type="Proteomes" id="UP001199916">
    <property type="component" value="Unassembled WGS sequence"/>
</dbReference>
<dbReference type="EMBL" id="JAJNBZ010000014">
    <property type="protein sequence ID" value="MCE5170990.1"/>
    <property type="molecule type" value="Genomic_DNA"/>
</dbReference>
<feature type="transmembrane region" description="Helical" evidence="1">
    <location>
        <begin position="58"/>
        <end position="78"/>
    </location>
</feature>
<protein>
    <submittedName>
        <fullName evidence="2">ABC transporter permease</fullName>
    </submittedName>
</protein>
<organism evidence="2 3">
    <name type="scientific">Paenibacillus profundus</name>
    <dbReference type="NCBI Taxonomy" id="1173085"/>
    <lineage>
        <taxon>Bacteria</taxon>
        <taxon>Bacillati</taxon>
        <taxon>Bacillota</taxon>
        <taxon>Bacilli</taxon>
        <taxon>Bacillales</taxon>
        <taxon>Paenibacillaceae</taxon>
        <taxon>Paenibacillus</taxon>
    </lineage>
</organism>
<comment type="caution">
    <text evidence="2">The sequence shown here is derived from an EMBL/GenBank/DDBJ whole genome shotgun (WGS) entry which is preliminary data.</text>
</comment>